<organism evidence="22">
    <name type="scientific">uncultured Thiotrichaceae bacterium</name>
    <dbReference type="NCBI Taxonomy" id="298394"/>
    <lineage>
        <taxon>Bacteria</taxon>
        <taxon>Pseudomonadati</taxon>
        <taxon>Pseudomonadota</taxon>
        <taxon>Gammaproteobacteria</taxon>
        <taxon>Thiotrichales</taxon>
        <taxon>Thiotrichaceae</taxon>
        <taxon>environmental samples</taxon>
    </lineage>
</organism>
<dbReference type="GO" id="GO:0005829">
    <property type="term" value="C:cytosol"/>
    <property type="evidence" value="ECO:0007669"/>
    <property type="project" value="TreeGrafter"/>
</dbReference>
<dbReference type="InterPro" id="IPR006094">
    <property type="entry name" value="Oxid_FAD_bind_N"/>
</dbReference>
<evidence type="ECO:0000256" key="3">
    <source>
        <dbReference type="ARBA" id="ARBA00004496"/>
    </source>
</evidence>
<dbReference type="PROSITE" id="PS51387">
    <property type="entry name" value="FAD_PCMH"/>
    <property type="match status" value="1"/>
</dbReference>
<dbReference type="NCBIfam" id="TIGR00179">
    <property type="entry name" value="murB"/>
    <property type="match status" value="1"/>
</dbReference>
<dbReference type="InterPro" id="IPR003170">
    <property type="entry name" value="MurB"/>
</dbReference>
<evidence type="ECO:0000259" key="21">
    <source>
        <dbReference type="PROSITE" id="PS51387"/>
    </source>
</evidence>
<keyword evidence="17 20" id="KW-0961">Cell wall biogenesis/degradation</keyword>
<comment type="pathway">
    <text evidence="4 20">Cell wall biogenesis; peptidoglycan biosynthesis.</text>
</comment>
<evidence type="ECO:0000256" key="10">
    <source>
        <dbReference type="ARBA" id="ARBA00022630"/>
    </source>
</evidence>
<keyword evidence="11 20" id="KW-0274">FAD</keyword>
<evidence type="ECO:0000256" key="13">
    <source>
        <dbReference type="ARBA" id="ARBA00022960"/>
    </source>
</evidence>
<proteinExistence type="inferred from homology"/>
<name>A0A6S6UIU4_9GAMM</name>
<dbReference type="InterPro" id="IPR016169">
    <property type="entry name" value="FAD-bd_PCMH_sub2"/>
</dbReference>
<evidence type="ECO:0000256" key="20">
    <source>
        <dbReference type="HAMAP-Rule" id="MF_00037"/>
    </source>
</evidence>
<keyword evidence="10 20" id="KW-0285">Flavoprotein</keyword>
<keyword evidence="16 20" id="KW-0131">Cell cycle</keyword>
<dbReference type="EMBL" id="CACVAT010000473">
    <property type="protein sequence ID" value="CAA6828652.1"/>
    <property type="molecule type" value="Genomic_DNA"/>
</dbReference>
<dbReference type="InterPro" id="IPR016167">
    <property type="entry name" value="FAD-bd_PCMH_sub1"/>
</dbReference>
<dbReference type="InterPro" id="IPR036635">
    <property type="entry name" value="MurB_C_sf"/>
</dbReference>
<comment type="cofactor">
    <cofactor evidence="1 20">
        <name>FAD</name>
        <dbReference type="ChEBI" id="CHEBI:57692"/>
    </cofactor>
</comment>
<evidence type="ECO:0000256" key="19">
    <source>
        <dbReference type="ARBA" id="ARBA00048914"/>
    </source>
</evidence>
<dbReference type="PANTHER" id="PTHR21071:SF4">
    <property type="entry name" value="UDP-N-ACETYLENOLPYRUVOYLGLUCOSAMINE REDUCTASE"/>
    <property type="match status" value="1"/>
</dbReference>
<keyword evidence="14 20" id="KW-0573">Peptidoglycan synthesis</keyword>
<evidence type="ECO:0000256" key="8">
    <source>
        <dbReference type="ARBA" id="ARBA00022490"/>
    </source>
</evidence>
<evidence type="ECO:0000256" key="7">
    <source>
        <dbReference type="ARBA" id="ARBA00015188"/>
    </source>
</evidence>
<feature type="active site" description="Proton donor" evidence="20">
    <location>
        <position position="284"/>
    </location>
</feature>
<keyword evidence="8 20" id="KW-0963">Cytoplasm</keyword>
<evidence type="ECO:0000313" key="22">
    <source>
        <dbReference type="EMBL" id="CAA6828652.1"/>
    </source>
</evidence>
<dbReference type="GO" id="GO:0071949">
    <property type="term" value="F:FAD binding"/>
    <property type="evidence" value="ECO:0007669"/>
    <property type="project" value="InterPro"/>
</dbReference>
<dbReference type="HAMAP" id="MF_00037">
    <property type="entry name" value="MurB"/>
    <property type="match status" value="1"/>
</dbReference>
<feature type="domain" description="FAD-binding PCMH-type" evidence="21">
    <location>
        <begin position="64"/>
        <end position="237"/>
    </location>
</feature>
<keyword evidence="12 20" id="KW-0521">NADP</keyword>
<dbReference type="InterPro" id="IPR011601">
    <property type="entry name" value="MurB_C"/>
</dbReference>
<comment type="similarity">
    <text evidence="5 20">Belongs to the MurB family.</text>
</comment>
<evidence type="ECO:0000256" key="17">
    <source>
        <dbReference type="ARBA" id="ARBA00023316"/>
    </source>
</evidence>
<dbReference type="GO" id="GO:0071555">
    <property type="term" value="P:cell wall organization"/>
    <property type="evidence" value="ECO:0007669"/>
    <property type="project" value="UniProtKB-KW"/>
</dbReference>
<evidence type="ECO:0000256" key="9">
    <source>
        <dbReference type="ARBA" id="ARBA00022618"/>
    </source>
</evidence>
<dbReference type="UniPathway" id="UPA00219"/>
<dbReference type="Pfam" id="PF02873">
    <property type="entry name" value="MurB_C"/>
    <property type="match status" value="1"/>
</dbReference>
<evidence type="ECO:0000256" key="11">
    <source>
        <dbReference type="ARBA" id="ARBA00022827"/>
    </source>
</evidence>
<comment type="function">
    <text evidence="2 20">Cell wall formation.</text>
</comment>
<evidence type="ECO:0000256" key="15">
    <source>
        <dbReference type="ARBA" id="ARBA00023002"/>
    </source>
</evidence>
<evidence type="ECO:0000256" key="14">
    <source>
        <dbReference type="ARBA" id="ARBA00022984"/>
    </source>
</evidence>
<accession>A0A6S6UIU4</accession>
<sequence>MFSGSLIVDDLIMNASILRVNGHFFGRRVLVYTTEVCTSRCACSQFRPMKIYENYSLKTLNTLGVAINARYFCKLSKLGGLKSVMQWRREHADLPVLFLGGGSNILFLEDYPGLVVQVLLAERKVLGDDGEYVYIRAGGGENWHDFVRWTIAQGYSGLENLSLIPGTVGAAPMQNIGAYGVELKDHFYELQALDWQTAELKKFNREACQFGYRDSHFKSVAPGRWLIAAVTFRLPLKPEWKIDYAGMRESLEGQVLNAERISDAVMAIRRSKLPDPLELGNAGSFFKNPLLPEAQWRELKEKFSDMPGWPQTGGNIKTSAGWLIDQCGWKGKRDGDAGTYDKHALILVNHGDASGAELWQFAQGIIDSVEARFGVTLEAEPRIIA</sequence>
<evidence type="ECO:0000256" key="2">
    <source>
        <dbReference type="ARBA" id="ARBA00003921"/>
    </source>
</evidence>
<comment type="catalytic activity">
    <reaction evidence="19 20">
        <text>UDP-N-acetyl-alpha-D-muramate + NADP(+) = UDP-N-acetyl-3-O-(1-carboxyvinyl)-alpha-D-glucosamine + NADPH + H(+)</text>
        <dbReference type="Rhea" id="RHEA:12248"/>
        <dbReference type="ChEBI" id="CHEBI:15378"/>
        <dbReference type="ChEBI" id="CHEBI:57783"/>
        <dbReference type="ChEBI" id="CHEBI:58349"/>
        <dbReference type="ChEBI" id="CHEBI:68483"/>
        <dbReference type="ChEBI" id="CHEBI:70757"/>
        <dbReference type="EC" id="1.3.1.98"/>
    </reaction>
</comment>
<gene>
    <name evidence="20" type="primary">murB</name>
    <name evidence="22" type="ORF">HELGO_WM20686</name>
</gene>
<dbReference type="EC" id="1.3.1.98" evidence="6 20"/>
<comment type="subcellular location">
    <subcellularLocation>
        <location evidence="3 20">Cytoplasm</location>
    </subcellularLocation>
</comment>
<dbReference type="InterPro" id="IPR016166">
    <property type="entry name" value="FAD-bd_PCMH"/>
</dbReference>
<evidence type="ECO:0000256" key="1">
    <source>
        <dbReference type="ARBA" id="ARBA00001974"/>
    </source>
</evidence>
<dbReference type="Gene3D" id="3.90.78.10">
    <property type="entry name" value="UDP-N-acetylenolpyruvoylglucosamine reductase, C-terminal domain"/>
    <property type="match status" value="1"/>
</dbReference>
<dbReference type="Gene3D" id="3.30.465.10">
    <property type="match status" value="1"/>
</dbReference>
<evidence type="ECO:0000256" key="5">
    <source>
        <dbReference type="ARBA" id="ARBA00010485"/>
    </source>
</evidence>
<dbReference type="NCBIfam" id="NF000755">
    <property type="entry name" value="PRK00046.1"/>
    <property type="match status" value="1"/>
</dbReference>
<dbReference type="PANTHER" id="PTHR21071">
    <property type="entry name" value="UDP-N-ACETYLENOLPYRUVOYLGLUCOSAMINE REDUCTASE"/>
    <property type="match status" value="1"/>
</dbReference>
<evidence type="ECO:0000256" key="16">
    <source>
        <dbReference type="ARBA" id="ARBA00023306"/>
    </source>
</evidence>
<evidence type="ECO:0000256" key="18">
    <source>
        <dbReference type="ARBA" id="ARBA00031026"/>
    </source>
</evidence>
<evidence type="ECO:0000256" key="6">
    <source>
        <dbReference type="ARBA" id="ARBA00012518"/>
    </source>
</evidence>
<evidence type="ECO:0000256" key="12">
    <source>
        <dbReference type="ARBA" id="ARBA00022857"/>
    </source>
</evidence>
<protein>
    <recommendedName>
        <fullName evidence="7 20">UDP-N-acetylenolpyruvoylglucosamine reductase</fullName>
        <ecNumber evidence="6 20">1.3.1.98</ecNumber>
    </recommendedName>
    <alternativeName>
        <fullName evidence="18 20">UDP-N-acetylmuramate dehydrogenase</fullName>
    </alternativeName>
</protein>
<keyword evidence="9 20" id="KW-0132">Cell division</keyword>
<reference evidence="22" key="1">
    <citation type="submission" date="2020-01" db="EMBL/GenBank/DDBJ databases">
        <authorList>
            <person name="Meier V. D."/>
            <person name="Meier V D."/>
        </authorList>
    </citation>
    <scope>NUCLEOTIDE SEQUENCE</scope>
    <source>
        <strain evidence="22">HLG_WM_MAG_09</strain>
    </source>
</reference>
<keyword evidence="13 20" id="KW-0133">Cell shape</keyword>
<dbReference type="GO" id="GO:0051301">
    <property type="term" value="P:cell division"/>
    <property type="evidence" value="ECO:0007669"/>
    <property type="project" value="UniProtKB-KW"/>
</dbReference>
<evidence type="ECO:0000256" key="4">
    <source>
        <dbReference type="ARBA" id="ARBA00004752"/>
    </source>
</evidence>
<dbReference type="Gene3D" id="3.30.43.10">
    <property type="entry name" value="Uridine Diphospho-n-acetylenolpyruvylglucosamine Reductase, domain 2"/>
    <property type="match status" value="1"/>
</dbReference>
<feature type="active site" evidence="20">
    <location>
        <position position="213"/>
    </location>
</feature>
<dbReference type="SUPFAM" id="SSF56176">
    <property type="entry name" value="FAD-binding/transporter-associated domain-like"/>
    <property type="match status" value="1"/>
</dbReference>
<dbReference type="GO" id="GO:0008762">
    <property type="term" value="F:UDP-N-acetylmuramate dehydrogenase activity"/>
    <property type="evidence" value="ECO:0007669"/>
    <property type="project" value="UniProtKB-UniRule"/>
</dbReference>
<feature type="active site" evidence="20">
    <location>
        <position position="380"/>
    </location>
</feature>
<dbReference type="Pfam" id="PF01565">
    <property type="entry name" value="FAD_binding_4"/>
    <property type="match status" value="1"/>
</dbReference>
<dbReference type="InterPro" id="IPR036318">
    <property type="entry name" value="FAD-bd_PCMH-like_sf"/>
</dbReference>
<dbReference type="AlphaFoldDB" id="A0A6S6UIU4"/>
<dbReference type="GO" id="GO:0009252">
    <property type="term" value="P:peptidoglycan biosynthetic process"/>
    <property type="evidence" value="ECO:0007669"/>
    <property type="project" value="UniProtKB-UniRule"/>
</dbReference>
<keyword evidence="15 20" id="KW-0560">Oxidoreductase</keyword>
<dbReference type="SUPFAM" id="SSF56194">
    <property type="entry name" value="Uridine diphospho-N-Acetylenolpyruvylglucosamine reductase, MurB, C-terminal domain"/>
    <property type="match status" value="1"/>
</dbReference>
<dbReference type="GO" id="GO:0008360">
    <property type="term" value="P:regulation of cell shape"/>
    <property type="evidence" value="ECO:0007669"/>
    <property type="project" value="UniProtKB-KW"/>
</dbReference>